<evidence type="ECO:0000313" key="2">
    <source>
        <dbReference type="Proteomes" id="UP001164250"/>
    </source>
</evidence>
<organism evidence="1 2">
    <name type="scientific">Pistacia atlantica</name>
    <dbReference type="NCBI Taxonomy" id="434234"/>
    <lineage>
        <taxon>Eukaryota</taxon>
        <taxon>Viridiplantae</taxon>
        <taxon>Streptophyta</taxon>
        <taxon>Embryophyta</taxon>
        <taxon>Tracheophyta</taxon>
        <taxon>Spermatophyta</taxon>
        <taxon>Magnoliopsida</taxon>
        <taxon>eudicotyledons</taxon>
        <taxon>Gunneridae</taxon>
        <taxon>Pentapetalae</taxon>
        <taxon>rosids</taxon>
        <taxon>malvids</taxon>
        <taxon>Sapindales</taxon>
        <taxon>Anacardiaceae</taxon>
        <taxon>Pistacia</taxon>
    </lineage>
</organism>
<gene>
    <name evidence="1" type="ORF">Patl1_10265</name>
</gene>
<accession>A0ACC1A3V6</accession>
<reference evidence="2" key="1">
    <citation type="journal article" date="2023" name="G3 (Bethesda)">
        <title>Genome assembly and association tests identify interacting loci associated with vigor, precocity, and sex in interspecific pistachio rootstocks.</title>
        <authorList>
            <person name="Palmer W."/>
            <person name="Jacygrad E."/>
            <person name="Sagayaradj S."/>
            <person name="Cavanaugh K."/>
            <person name="Han R."/>
            <person name="Bertier L."/>
            <person name="Beede B."/>
            <person name="Kafkas S."/>
            <person name="Golino D."/>
            <person name="Preece J."/>
            <person name="Michelmore R."/>
        </authorList>
    </citation>
    <scope>NUCLEOTIDE SEQUENCE [LARGE SCALE GENOMIC DNA]</scope>
</reference>
<proteinExistence type="predicted"/>
<evidence type="ECO:0000313" key="1">
    <source>
        <dbReference type="EMBL" id="KAJ0080713.1"/>
    </source>
</evidence>
<comment type="caution">
    <text evidence="1">The sequence shown here is derived from an EMBL/GenBank/DDBJ whole genome shotgun (WGS) entry which is preliminary data.</text>
</comment>
<dbReference type="EMBL" id="CM047908">
    <property type="protein sequence ID" value="KAJ0080713.1"/>
    <property type="molecule type" value="Genomic_DNA"/>
</dbReference>
<protein>
    <submittedName>
        <fullName evidence="1">Uncharacterized protein</fullName>
    </submittedName>
</protein>
<dbReference type="Proteomes" id="UP001164250">
    <property type="component" value="Chromosome 12"/>
</dbReference>
<sequence length="207" mass="23170">MVGHLTNEDPAPTKYTNAENSTPQLTDAFIAWRKSDRLLRGWIIGTLSEETLGLVVGLNTAHAVWETLKNAYAQDSQEPNSLRRPPPPDERRMTPAERDKYREQQCQYCGMTGHVAKICWWVPKKPTQQDEIPQALVALTLDTTIANTEWTMDTWASNHMTGKPGMLTKLHKYFGADFVLIGDGSSMPILAIGTENKTGNDNRETQG</sequence>
<keyword evidence="2" id="KW-1185">Reference proteome</keyword>
<name>A0ACC1A3V6_9ROSI</name>